<reference evidence="14 15" key="1">
    <citation type="submission" date="2013-09" db="EMBL/GenBank/DDBJ databases">
        <title>Corchorus capsularis genome sequencing.</title>
        <authorList>
            <person name="Alam M."/>
            <person name="Haque M.S."/>
            <person name="Islam M.S."/>
            <person name="Emdad E.M."/>
            <person name="Islam M.M."/>
            <person name="Ahmed B."/>
            <person name="Halim A."/>
            <person name="Hossen Q.M.M."/>
            <person name="Hossain M.Z."/>
            <person name="Ahmed R."/>
            <person name="Khan M.M."/>
            <person name="Islam R."/>
            <person name="Rashid M.M."/>
            <person name="Khan S.A."/>
            <person name="Rahman M.S."/>
            <person name="Alam M."/>
        </authorList>
    </citation>
    <scope>NUCLEOTIDE SEQUENCE [LARGE SCALE GENOMIC DNA]</scope>
    <source>
        <strain evidence="15">cv. CVL-1</strain>
        <tissue evidence="14">Whole seedling</tissue>
    </source>
</reference>
<dbReference type="UniPathway" id="UPA00845"/>
<evidence type="ECO:0000256" key="11">
    <source>
        <dbReference type="ARBA" id="ARBA00023180"/>
    </source>
</evidence>
<dbReference type="Gene3D" id="3.90.550.10">
    <property type="entry name" value="Spore Coat Polysaccharide Biosynthesis Protein SpsA, Chain A"/>
    <property type="match status" value="1"/>
</dbReference>
<evidence type="ECO:0000256" key="3">
    <source>
        <dbReference type="ARBA" id="ARBA00006351"/>
    </source>
</evidence>
<evidence type="ECO:0000256" key="6">
    <source>
        <dbReference type="ARBA" id="ARBA00022692"/>
    </source>
</evidence>
<dbReference type="EC" id="2.4.1.-" evidence="13"/>
<dbReference type="Pfam" id="PF25557">
    <property type="entry name" value="GAUT_1"/>
    <property type="match status" value="1"/>
</dbReference>
<comment type="subcellular location">
    <subcellularLocation>
        <location evidence="1 13">Golgi apparatus membrane</location>
        <topology evidence="1 13">Single-pass type II membrane protein</topology>
    </subcellularLocation>
</comment>
<dbReference type="GO" id="GO:0045489">
    <property type="term" value="P:pectin biosynthetic process"/>
    <property type="evidence" value="ECO:0007669"/>
    <property type="project" value="UniProtKB-UniPathway"/>
</dbReference>
<keyword evidence="5 14" id="KW-0808">Transferase</keyword>
<keyword evidence="4 13" id="KW-0328">Glycosyltransferase</keyword>
<protein>
    <recommendedName>
        <fullName evidence="13">Hexosyltransferase</fullName>
        <ecNumber evidence="13">2.4.1.-</ecNumber>
    </recommendedName>
</protein>
<dbReference type="GO" id="GO:0000139">
    <property type="term" value="C:Golgi membrane"/>
    <property type="evidence" value="ECO:0007669"/>
    <property type="project" value="UniProtKB-SubCell"/>
</dbReference>
<dbReference type="EMBL" id="AWWV01010569">
    <property type="protein sequence ID" value="OMO78394.1"/>
    <property type="molecule type" value="Genomic_DNA"/>
</dbReference>
<organism evidence="14 15">
    <name type="scientific">Corchorus capsularis</name>
    <name type="common">Jute</name>
    <dbReference type="NCBI Taxonomy" id="210143"/>
    <lineage>
        <taxon>Eukaryota</taxon>
        <taxon>Viridiplantae</taxon>
        <taxon>Streptophyta</taxon>
        <taxon>Embryophyta</taxon>
        <taxon>Tracheophyta</taxon>
        <taxon>Spermatophyta</taxon>
        <taxon>Magnoliopsida</taxon>
        <taxon>eudicotyledons</taxon>
        <taxon>Gunneridae</taxon>
        <taxon>Pentapetalae</taxon>
        <taxon>rosids</taxon>
        <taxon>malvids</taxon>
        <taxon>Malvales</taxon>
        <taxon>Malvaceae</taxon>
        <taxon>Grewioideae</taxon>
        <taxon>Apeibeae</taxon>
        <taxon>Corchorus</taxon>
    </lineage>
</organism>
<evidence type="ECO:0000256" key="10">
    <source>
        <dbReference type="ARBA" id="ARBA00023136"/>
    </source>
</evidence>
<dbReference type="Proteomes" id="UP000188268">
    <property type="component" value="Unassembled WGS sequence"/>
</dbReference>
<dbReference type="SUPFAM" id="SSF53448">
    <property type="entry name" value="Nucleotide-diphospho-sugar transferases"/>
    <property type="match status" value="1"/>
</dbReference>
<evidence type="ECO:0000256" key="9">
    <source>
        <dbReference type="ARBA" id="ARBA00023034"/>
    </source>
</evidence>
<keyword evidence="8" id="KW-1133">Transmembrane helix</keyword>
<dbReference type="AlphaFoldDB" id="A0A1R3I755"/>
<comment type="similarity">
    <text evidence="3 13">Belongs to the glycosyltransferase 8 family.</text>
</comment>
<sequence>MKKYLRWQRILILSLLSFSVFAPILLVSQRLKTLTSIGRKEFIEDIASVKHRTDVLRLNAVEQEAAEELKGPKLVVLQEKDLSSVVSDNSNENHDSDQSRDAQDAYKFLEGNVSETNDEGKGHRQIQQNLIRLNSKEKVILASEPEEQSNKKTVRHDHHLRSQARRITDEKVKQIRDQLIRAKAFLSFAPPGSNSHLVKELRTRIKEVEHAVGEASKDSDLSRSATQKIRSMEVSLGKASHVFPDCSVMATKLRAMTYNAEEQVRAQKNQESFLVQLAGRTTPKGHHCLSMRLTAEYFSLQPEERQFPDQQKVNDPDLYHYAVFSDNILACAVVVNSTIASALEPEKIVLHVVTDSLNFPSISMWFLLNPPVKATIHIQSVENFDWLSTKYHSTLKEQKSQDPRYSSALNHLRFYLPDIFPALKKIVLFDHDVVVQRDLTGLWSVDMKGKVNAAVETCQQGEASFRPMHMFMNFSDPFLAKRFNANVCTWAFGMNLFDLQEWRRRNLTKLYRNYLQLGLKKPLWKAGSLPLGWITFYNQTVALEKKWHAVGLGYDSGLRQSDIDDAAVIHFDGVMKPWLEIGIAKYKGYWNKYVLYDHPYLQQCNIHE</sequence>
<evidence type="ECO:0000256" key="7">
    <source>
        <dbReference type="ARBA" id="ARBA00022968"/>
    </source>
</evidence>
<dbReference type="Gramene" id="OMO78394">
    <property type="protein sequence ID" value="OMO78394"/>
    <property type="gene ID" value="CCACVL1_14416"/>
</dbReference>
<dbReference type="GO" id="GO:0047262">
    <property type="term" value="F:polygalacturonate 4-alpha-galacturonosyltransferase activity"/>
    <property type="evidence" value="ECO:0007669"/>
    <property type="project" value="InterPro"/>
</dbReference>
<keyword evidence="12 13" id="KW-0961">Cell wall biogenesis/degradation</keyword>
<accession>A0A1R3I755</accession>
<keyword evidence="10" id="KW-0472">Membrane</keyword>
<proteinExistence type="inferred from homology"/>
<dbReference type="OMA" id="HKTEFRP"/>
<dbReference type="PANTHER" id="PTHR32116:SF0">
    <property type="entry name" value="GALACTURONOSYLTRANSFERASE 6-RELATED"/>
    <property type="match status" value="1"/>
</dbReference>
<comment type="caution">
    <text evidence="14">The sequence shown here is derived from an EMBL/GenBank/DDBJ whole genome shotgun (WGS) entry which is preliminary data.</text>
</comment>
<dbReference type="FunFam" id="3.90.550.10:FF:000056">
    <property type="entry name" value="Hexosyltransferase"/>
    <property type="match status" value="1"/>
</dbReference>
<evidence type="ECO:0000313" key="15">
    <source>
        <dbReference type="Proteomes" id="UP000188268"/>
    </source>
</evidence>
<evidence type="ECO:0000256" key="12">
    <source>
        <dbReference type="ARBA" id="ARBA00023316"/>
    </source>
</evidence>
<evidence type="ECO:0000256" key="5">
    <source>
        <dbReference type="ARBA" id="ARBA00022679"/>
    </source>
</evidence>
<dbReference type="Pfam" id="PF01501">
    <property type="entry name" value="Glyco_transf_8"/>
    <property type="match status" value="1"/>
</dbReference>
<dbReference type="GO" id="GO:0071555">
    <property type="term" value="P:cell wall organization"/>
    <property type="evidence" value="ECO:0007669"/>
    <property type="project" value="UniProtKB-KW"/>
</dbReference>
<evidence type="ECO:0000256" key="4">
    <source>
        <dbReference type="ARBA" id="ARBA00022676"/>
    </source>
</evidence>
<dbReference type="PANTHER" id="PTHR32116">
    <property type="entry name" value="GALACTURONOSYLTRANSFERASE 4-RELATED"/>
    <property type="match status" value="1"/>
</dbReference>
<dbReference type="CDD" id="cd06429">
    <property type="entry name" value="GT8_like_1"/>
    <property type="match status" value="1"/>
</dbReference>
<keyword evidence="15" id="KW-1185">Reference proteome</keyword>
<evidence type="ECO:0000256" key="1">
    <source>
        <dbReference type="ARBA" id="ARBA00004323"/>
    </source>
</evidence>
<keyword evidence="7" id="KW-0735">Signal-anchor</keyword>
<dbReference type="OrthoDB" id="411524at2759"/>
<comment type="pathway">
    <text evidence="2 13">Glycan metabolism; pectin biosynthesis.</text>
</comment>
<evidence type="ECO:0000256" key="8">
    <source>
        <dbReference type="ARBA" id="ARBA00022989"/>
    </source>
</evidence>
<dbReference type="InterPro" id="IPR029044">
    <property type="entry name" value="Nucleotide-diphossugar_trans"/>
</dbReference>
<evidence type="ECO:0000256" key="13">
    <source>
        <dbReference type="RuleBase" id="RU362027"/>
    </source>
</evidence>
<keyword evidence="11" id="KW-0325">Glycoprotein</keyword>
<keyword evidence="6" id="KW-0812">Transmembrane</keyword>
<gene>
    <name evidence="14" type="ORF">CCACVL1_14416</name>
</gene>
<dbReference type="InterPro" id="IPR029993">
    <property type="entry name" value="GAUT"/>
</dbReference>
<evidence type="ECO:0000256" key="2">
    <source>
        <dbReference type="ARBA" id="ARBA00004877"/>
    </source>
</evidence>
<dbReference type="InterPro" id="IPR002495">
    <property type="entry name" value="Glyco_trans_8"/>
</dbReference>
<name>A0A1R3I755_COCAP</name>
<keyword evidence="9 13" id="KW-0333">Golgi apparatus</keyword>
<evidence type="ECO:0000313" key="14">
    <source>
        <dbReference type="EMBL" id="OMO78394.1"/>
    </source>
</evidence>